<evidence type="ECO:0000256" key="1">
    <source>
        <dbReference type="SAM" id="MobiDB-lite"/>
    </source>
</evidence>
<reference evidence="2 3" key="1">
    <citation type="journal article" date="2019" name="Commun. Biol.">
        <title>The bagworm genome reveals a unique fibroin gene that provides high tensile strength.</title>
        <authorList>
            <person name="Kono N."/>
            <person name="Nakamura H."/>
            <person name="Ohtoshi R."/>
            <person name="Tomita M."/>
            <person name="Numata K."/>
            <person name="Arakawa K."/>
        </authorList>
    </citation>
    <scope>NUCLEOTIDE SEQUENCE [LARGE SCALE GENOMIC DNA]</scope>
</reference>
<protein>
    <recommendedName>
        <fullName evidence="4">Peptidase aspartic putative domain-containing protein</fullName>
    </recommendedName>
</protein>
<gene>
    <name evidence="2" type="ORF">EVAR_75128_1</name>
</gene>
<feature type="compositionally biased region" description="Low complexity" evidence="1">
    <location>
        <begin position="27"/>
        <end position="39"/>
    </location>
</feature>
<feature type="region of interest" description="Disordered" evidence="1">
    <location>
        <begin position="72"/>
        <end position="91"/>
    </location>
</feature>
<keyword evidence="3" id="KW-1185">Reference proteome</keyword>
<dbReference type="EMBL" id="BGZK01000112">
    <property type="protein sequence ID" value="GBP19835.1"/>
    <property type="molecule type" value="Genomic_DNA"/>
</dbReference>
<feature type="region of interest" description="Disordered" evidence="1">
    <location>
        <begin position="1"/>
        <end position="57"/>
    </location>
</feature>
<feature type="compositionally biased region" description="Polar residues" evidence="1">
    <location>
        <begin position="14"/>
        <end position="26"/>
    </location>
</feature>
<accession>A0A4C1U0H7</accession>
<proteinExistence type="predicted"/>
<evidence type="ECO:0008006" key="4">
    <source>
        <dbReference type="Google" id="ProtNLM"/>
    </source>
</evidence>
<feature type="region of interest" description="Disordered" evidence="1">
    <location>
        <begin position="179"/>
        <end position="224"/>
    </location>
</feature>
<dbReference type="InterPro" id="IPR005312">
    <property type="entry name" value="DUF1759"/>
</dbReference>
<comment type="caution">
    <text evidence="2">The sequence shown here is derived from an EMBL/GenBank/DDBJ whole genome shotgun (WGS) entry which is preliminary data.</text>
</comment>
<name>A0A4C1U0H7_EUMVA</name>
<dbReference type="PANTHER" id="PTHR47331">
    <property type="entry name" value="PHD-TYPE DOMAIN-CONTAINING PROTEIN"/>
    <property type="match status" value="1"/>
</dbReference>
<feature type="compositionally biased region" description="Polar residues" evidence="1">
    <location>
        <begin position="46"/>
        <end position="55"/>
    </location>
</feature>
<dbReference type="OrthoDB" id="6363640at2759"/>
<dbReference type="Pfam" id="PF13650">
    <property type="entry name" value="Asp_protease_2"/>
    <property type="match status" value="1"/>
</dbReference>
<sequence length="883" mass="97615">MDSKRVTRARKMNTAEQENETSMSAPTSRSSETGTSSTHTWDHGTNENLSGSSPGQERIDEEVCDLHADTRSDRVDAPNEAGASDATLGPLAANMRNRSPAHQLNIDDSNRNVNTARQKKHAALLAQLEFEQLESERIAARAAVARTKMLLLRLEADEEDSGDLIDCDNASHLSKTDKLEKRTVTLGDIEPVPESSPTTAPPPPPTACSEINSASPRNTDSNMSESTLADAIVLAIKTASKETSKIVNEPSKTLADLPSFCGNVSEWIAFRSVYNDTSGLFSNVQNVARIRKALSGEARETCEALIYTETDPLQIMRVLERRFGRPDAIIKQELNKLRRMTPMNGGMGNISSFANKDSQNSDEPELVMLSTFLNKIADQCSASMPIEKGGSRNLRPTPERRPRRTNTINTMKYDDNNSNSHTAFQPSNRSTINVKMICPLCNNEHGLPDCGEFVKLNMSEKWDAAKRLRMCFRCLRGRHMQATCRGKPCKICRGGHHRLLHQERTTIEGHEGSAQTTAVVTEHTAVSVNNVNTMRAYLKIVPVELYGPEGSMKVHALLDEGSTVTLIDEQVANRIGAKGRRETLRVSSVGGNEITDENRGNLKLAPQRVERATVAACSHLTDIAENLIYDAAAPCILIGQDNWGLIVSRQIKSGRANQPAASLTQLGWVLHGCCSSLSRPINTVHHLRPSDASDIELNDIVKRHFEIESLGVAPRKPSHDPEERALVLLDSNSVRLPSEPAPNQSTSERLWYLPHFAVTHPQKKKVRLVFDAAARTNGKCLNDALLTGPDLIRSLLGVLVRFRQGRVACRPTSRKCSCGSKSEEDRDSLRFLWRNNMNENPQEYRMTSLIFGAASSPCTAIYIKIATPQNLNLSTRRRAKRYD</sequence>
<organism evidence="2 3">
    <name type="scientific">Eumeta variegata</name>
    <name type="common">Bagworm moth</name>
    <name type="synonym">Eumeta japonica</name>
    <dbReference type="NCBI Taxonomy" id="151549"/>
    <lineage>
        <taxon>Eukaryota</taxon>
        <taxon>Metazoa</taxon>
        <taxon>Ecdysozoa</taxon>
        <taxon>Arthropoda</taxon>
        <taxon>Hexapoda</taxon>
        <taxon>Insecta</taxon>
        <taxon>Pterygota</taxon>
        <taxon>Neoptera</taxon>
        <taxon>Endopterygota</taxon>
        <taxon>Lepidoptera</taxon>
        <taxon>Glossata</taxon>
        <taxon>Ditrysia</taxon>
        <taxon>Tineoidea</taxon>
        <taxon>Psychidae</taxon>
        <taxon>Oiketicinae</taxon>
        <taxon>Eumeta</taxon>
    </lineage>
</organism>
<dbReference type="PANTHER" id="PTHR47331:SF6">
    <property type="entry name" value="DOUBLECORTIN DOMAIN-CONTAINING PROTEIN"/>
    <property type="match status" value="1"/>
</dbReference>
<evidence type="ECO:0000313" key="3">
    <source>
        <dbReference type="Proteomes" id="UP000299102"/>
    </source>
</evidence>
<feature type="compositionally biased region" description="Basic residues" evidence="1">
    <location>
        <begin position="1"/>
        <end position="11"/>
    </location>
</feature>
<dbReference type="Pfam" id="PF03564">
    <property type="entry name" value="DUF1759"/>
    <property type="match status" value="1"/>
</dbReference>
<feature type="compositionally biased region" description="Polar residues" evidence="1">
    <location>
        <begin position="211"/>
        <end position="224"/>
    </location>
</feature>
<evidence type="ECO:0000313" key="2">
    <source>
        <dbReference type="EMBL" id="GBP19835.1"/>
    </source>
</evidence>
<dbReference type="AlphaFoldDB" id="A0A4C1U0H7"/>
<feature type="region of interest" description="Disordered" evidence="1">
    <location>
        <begin position="384"/>
        <end position="404"/>
    </location>
</feature>
<dbReference type="Proteomes" id="UP000299102">
    <property type="component" value="Unassembled WGS sequence"/>
</dbReference>